<feature type="compositionally biased region" description="Polar residues" evidence="1">
    <location>
        <begin position="161"/>
        <end position="177"/>
    </location>
</feature>
<feature type="compositionally biased region" description="Low complexity" evidence="1">
    <location>
        <begin position="138"/>
        <end position="151"/>
    </location>
</feature>
<feature type="region of interest" description="Disordered" evidence="1">
    <location>
        <begin position="1"/>
        <end position="114"/>
    </location>
</feature>
<keyword evidence="3" id="KW-1185">Reference proteome</keyword>
<feature type="region of interest" description="Disordered" evidence="1">
    <location>
        <begin position="133"/>
        <end position="203"/>
    </location>
</feature>
<evidence type="ECO:0000256" key="1">
    <source>
        <dbReference type="SAM" id="MobiDB-lite"/>
    </source>
</evidence>
<name>B6IG84_CAEBR</name>
<gene>
    <name evidence="2" type="ORF">CBG26311</name>
    <name evidence="2" type="ORF">CBG_26311</name>
</gene>
<dbReference type="GeneID" id="68917792"/>
<evidence type="ECO:0000313" key="2">
    <source>
        <dbReference type="EMBL" id="CAR98914.1"/>
    </source>
</evidence>
<feature type="compositionally biased region" description="Low complexity" evidence="1">
    <location>
        <begin position="99"/>
        <end position="114"/>
    </location>
</feature>
<evidence type="ECO:0000313" key="3">
    <source>
        <dbReference type="Proteomes" id="UP000008549"/>
    </source>
</evidence>
<dbReference type="AlphaFoldDB" id="B6IG84"/>
<dbReference type="STRING" id="6238.B6IG84"/>
<dbReference type="KEGG" id="cbr:CBG_26311"/>
<dbReference type="RefSeq" id="XP_045098481.1">
    <property type="nucleotide sequence ID" value="XM_045235630.1"/>
</dbReference>
<reference evidence="2 3" key="1">
    <citation type="journal article" date="2003" name="PLoS Biol.">
        <title>The genome sequence of Caenorhabditis briggsae: a platform for comparative genomics.</title>
        <authorList>
            <person name="Stein L.D."/>
            <person name="Bao Z."/>
            <person name="Blasiar D."/>
            <person name="Blumenthal T."/>
            <person name="Brent M.R."/>
            <person name="Chen N."/>
            <person name="Chinwalla A."/>
            <person name="Clarke L."/>
            <person name="Clee C."/>
            <person name="Coghlan A."/>
            <person name="Coulson A."/>
            <person name="D'Eustachio P."/>
            <person name="Fitch D.H."/>
            <person name="Fulton L.A."/>
            <person name="Fulton R.E."/>
            <person name="Griffiths-Jones S."/>
            <person name="Harris T.W."/>
            <person name="Hillier L.W."/>
            <person name="Kamath R."/>
            <person name="Kuwabara P.E."/>
            <person name="Mardis E.R."/>
            <person name="Marra M.A."/>
            <person name="Miner T.L."/>
            <person name="Minx P."/>
            <person name="Mullikin J.C."/>
            <person name="Plumb R.W."/>
            <person name="Rogers J."/>
            <person name="Schein J.E."/>
            <person name="Sohrmann M."/>
            <person name="Spieth J."/>
            <person name="Stajich J.E."/>
            <person name="Wei C."/>
            <person name="Willey D."/>
            <person name="Wilson R.K."/>
            <person name="Durbin R."/>
            <person name="Waterston R.H."/>
        </authorList>
    </citation>
    <scope>NUCLEOTIDE SEQUENCE [LARGE SCALE GENOMIC DNA]</scope>
    <source>
        <strain evidence="2 3">AF16</strain>
    </source>
</reference>
<sequence length="203" mass="22727">MLMTDSYDMVGPSTSYAPQMDHMNPSSVGNPSSHSGMNQQQHQSTNSGQQMQQPPPPSRKFESANNSFTQQPQQQQQQLPPPPPQPKKPASKNKPTPRPVQQQMQHPPQQQQLPMIAQAQMTPSKIMMEPPSTTMVPSNNQMNQMYNGNGSENYAGYQSMEPGTSQQQYNDFQQPQSHEAMLQHHQNQGHPQVIQAKVVPSMN</sequence>
<feature type="compositionally biased region" description="Polar residues" evidence="1">
    <location>
        <begin position="24"/>
        <end position="38"/>
    </location>
</feature>
<protein>
    <submittedName>
        <fullName evidence="2">Protein CBG26311</fullName>
    </submittedName>
</protein>
<dbReference type="EMBL" id="HE600986">
    <property type="protein sequence ID" value="CAR98914.1"/>
    <property type="molecule type" value="Genomic_DNA"/>
</dbReference>
<dbReference type="CTD" id="68917792"/>
<dbReference type="InParanoid" id="B6IG84"/>
<dbReference type="Proteomes" id="UP000008549">
    <property type="component" value="Unassembled WGS sequence"/>
</dbReference>
<dbReference type="eggNOG" id="ENOG502QU2K">
    <property type="taxonomic scope" value="Eukaryota"/>
</dbReference>
<dbReference type="HOGENOM" id="CLU_1349979_0_0_1"/>
<reference evidence="2 3" key="2">
    <citation type="journal article" date="2011" name="PLoS Genet.">
        <title>Caenorhabditis briggsae recombinant inbred line genotypes reveal inter-strain incompatibility and the evolution of recombination.</title>
        <authorList>
            <person name="Ross J.A."/>
            <person name="Koboldt D.C."/>
            <person name="Staisch J.E."/>
            <person name="Chamberlin H.M."/>
            <person name="Gupta B.P."/>
            <person name="Miller R.D."/>
            <person name="Baird S.E."/>
            <person name="Haag E.S."/>
        </authorList>
    </citation>
    <scope>NUCLEOTIDE SEQUENCE [LARGE SCALE GENOMIC DNA]</scope>
    <source>
        <strain evidence="2 3">AF16</strain>
    </source>
</reference>
<feature type="compositionally biased region" description="Low complexity" evidence="1">
    <location>
        <begin position="39"/>
        <end position="52"/>
    </location>
</feature>
<proteinExistence type="predicted"/>
<accession>B6IG84</accession>
<organism evidence="2 3">
    <name type="scientific">Caenorhabditis briggsae</name>
    <dbReference type="NCBI Taxonomy" id="6238"/>
    <lineage>
        <taxon>Eukaryota</taxon>
        <taxon>Metazoa</taxon>
        <taxon>Ecdysozoa</taxon>
        <taxon>Nematoda</taxon>
        <taxon>Chromadorea</taxon>
        <taxon>Rhabditida</taxon>
        <taxon>Rhabditina</taxon>
        <taxon>Rhabditomorpha</taxon>
        <taxon>Rhabditoidea</taxon>
        <taxon>Rhabditidae</taxon>
        <taxon>Peloderinae</taxon>
        <taxon>Caenorhabditis</taxon>
    </lineage>
</organism>